<reference evidence="2 3" key="1">
    <citation type="submission" date="2016-09" db="EMBL/GenBank/DDBJ databases">
        <title>Draft Genome Sequence of four Alteromonas macleodii strains isolated from copper coupons and grown long-term at elevated copper levels.</title>
        <authorList>
            <person name="Cusick K."/>
            <person name="Dale J."/>
            <person name="Little B."/>
            <person name="Biffinger J."/>
        </authorList>
    </citation>
    <scope>NUCLEOTIDE SEQUENCE [LARGE SCALE GENOMIC DNA]</scope>
    <source>
        <strain evidence="2 3">KCP01</strain>
    </source>
</reference>
<sequence length="59" mass="6706">MLVKGVLGYVAVVVTLIQLSTRLWMVYSLDLLLFDELFTFSLLVGRLVTRPLYNALCVE</sequence>
<protein>
    <submittedName>
        <fullName evidence="2">Uncharacterized protein</fullName>
    </submittedName>
</protein>
<evidence type="ECO:0000313" key="3">
    <source>
        <dbReference type="Proteomes" id="UP000095392"/>
    </source>
</evidence>
<dbReference type="EMBL" id="MIPY01000054">
    <property type="protein sequence ID" value="OES24954.1"/>
    <property type="molecule type" value="Genomic_DNA"/>
</dbReference>
<name>A0AB36FNA0_ALTMA</name>
<keyword evidence="1" id="KW-0812">Transmembrane</keyword>
<keyword evidence="1" id="KW-0472">Membrane</keyword>
<dbReference type="AlphaFoldDB" id="A0AB36FNA0"/>
<gene>
    <name evidence="2" type="ORF">BFV95_4514</name>
</gene>
<accession>A0AB36FNA0</accession>
<proteinExistence type="predicted"/>
<evidence type="ECO:0000313" key="2">
    <source>
        <dbReference type="EMBL" id="OES24954.1"/>
    </source>
</evidence>
<comment type="caution">
    <text evidence="2">The sequence shown here is derived from an EMBL/GenBank/DDBJ whole genome shotgun (WGS) entry which is preliminary data.</text>
</comment>
<feature type="transmembrane region" description="Helical" evidence="1">
    <location>
        <begin position="6"/>
        <end position="25"/>
    </location>
</feature>
<organism evidence="2 3">
    <name type="scientific">Alteromonas macleodii</name>
    <name type="common">Pseudoalteromonas macleodii</name>
    <dbReference type="NCBI Taxonomy" id="28108"/>
    <lineage>
        <taxon>Bacteria</taxon>
        <taxon>Pseudomonadati</taxon>
        <taxon>Pseudomonadota</taxon>
        <taxon>Gammaproteobacteria</taxon>
        <taxon>Alteromonadales</taxon>
        <taxon>Alteromonadaceae</taxon>
        <taxon>Alteromonas/Salinimonas group</taxon>
        <taxon>Alteromonas</taxon>
    </lineage>
</organism>
<dbReference type="Proteomes" id="UP000095392">
    <property type="component" value="Unassembled WGS sequence"/>
</dbReference>
<keyword evidence="3" id="KW-1185">Reference proteome</keyword>
<evidence type="ECO:0000256" key="1">
    <source>
        <dbReference type="SAM" id="Phobius"/>
    </source>
</evidence>
<keyword evidence="1" id="KW-1133">Transmembrane helix</keyword>